<protein>
    <submittedName>
        <fullName evidence="1">Uncharacterized protein</fullName>
    </submittedName>
</protein>
<dbReference type="RefSeq" id="WP_188366888.1">
    <property type="nucleotide sequence ID" value="NZ_BMDT01000002.1"/>
</dbReference>
<sequence length="66" mass="7487">MKLNWKIFKKGKMQNIFLLLVGMLLTALNGIFIPMVIIEAQKITLETPIKAVVNLGLLSQDIFESR</sequence>
<gene>
    <name evidence="1" type="ORF">GCM10011482_06980</name>
</gene>
<accession>A0A917N4H9</accession>
<proteinExistence type="predicted"/>
<evidence type="ECO:0000313" key="1">
    <source>
        <dbReference type="EMBL" id="GGI65044.1"/>
    </source>
</evidence>
<evidence type="ECO:0000313" key="2">
    <source>
        <dbReference type="Proteomes" id="UP000622610"/>
    </source>
</evidence>
<dbReference type="AlphaFoldDB" id="A0A917N4H9"/>
<dbReference type="Proteomes" id="UP000622610">
    <property type="component" value="Unassembled WGS sequence"/>
</dbReference>
<organism evidence="1 2">
    <name type="scientific">Enterococcus alcedinis</name>
    <dbReference type="NCBI Taxonomy" id="1274384"/>
    <lineage>
        <taxon>Bacteria</taxon>
        <taxon>Bacillati</taxon>
        <taxon>Bacillota</taxon>
        <taxon>Bacilli</taxon>
        <taxon>Lactobacillales</taxon>
        <taxon>Enterococcaceae</taxon>
        <taxon>Enterococcus</taxon>
    </lineage>
</organism>
<reference evidence="1" key="2">
    <citation type="submission" date="2020-09" db="EMBL/GenBank/DDBJ databases">
        <authorList>
            <person name="Sun Q."/>
            <person name="Sedlacek I."/>
        </authorList>
    </citation>
    <scope>NUCLEOTIDE SEQUENCE</scope>
    <source>
        <strain evidence="1">CCM 8433</strain>
    </source>
</reference>
<comment type="caution">
    <text evidence="1">The sequence shown here is derived from an EMBL/GenBank/DDBJ whole genome shotgun (WGS) entry which is preliminary data.</text>
</comment>
<name>A0A917N4H9_9ENTE</name>
<dbReference type="EMBL" id="BMDT01000002">
    <property type="protein sequence ID" value="GGI65044.1"/>
    <property type="molecule type" value="Genomic_DNA"/>
</dbReference>
<reference evidence="1" key="1">
    <citation type="journal article" date="2014" name="Int. J. Syst. Evol. Microbiol.">
        <title>Complete genome sequence of Corynebacterium casei LMG S-19264T (=DSM 44701T), isolated from a smear-ripened cheese.</title>
        <authorList>
            <consortium name="US DOE Joint Genome Institute (JGI-PGF)"/>
            <person name="Walter F."/>
            <person name="Albersmeier A."/>
            <person name="Kalinowski J."/>
            <person name="Ruckert C."/>
        </authorList>
    </citation>
    <scope>NUCLEOTIDE SEQUENCE</scope>
    <source>
        <strain evidence="1">CCM 8433</strain>
    </source>
</reference>
<keyword evidence="2" id="KW-1185">Reference proteome</keyword>